<dbReference type="EMBL" id="JAHESF010000017">
    <property type="protein sequence ID" value="MBT1698772.1"/>
    <property type="molecule type" value="Genomic_DNA"/>
</dbReference>
<evidence type="ECO:0000313" key="1">
    <source>
        <dbReference type="EMBL" id="MBT1698772.1"/>
    </source>
</evidence>
<organism evidence="1 2">
    <name type="scientific">Chryseosolibacter histidini</name>
    <dbReference type="NCBI Taxonomy" id="2782349"/>
    <lineage>
        <taxon>Bacteria</taxon>
        <taxon>Pseudomonadati</taxon>
        <taxon>Bacteroidota</taxon>
        <taxon>Cytophagia</taxon>
        <taxon>Cytophagales</taxon>
        <taxon>Chryseotaleaceae</taxon>
        <taxon>Chryseosolibacter</taxon>
    </lineage>
</organism>
<dbReference type="RefSeq" id="WP_254165554.1">
    <property type="nucleotide sequence ID" value="NZ_JAHESF010000017.1"/>
</dbReference>
<evidence type="ECO:0008006" key="3">
    <source>
        <dbReference type="Google" id="ProtNLM"/>
    </source>
</evidence>
<proteinExistence type="predicted"/>
<dbReference type="SUPFAM" id="SSF51126">
    <property type="entry name" value="Pectin lyase-like"/>
    <property type="match status" value="1"/>
</dbReference>
<dbReference type="PROSITE" id="PS51257">
    <property type="entry name" value="PROKAR_LIPOPROTEIN"/>
    <property type="match status" value="1"/>
</dbReference>
<gene>
    <name evidence="1" type="ORF">KK083_17905</name>
</gene>
<dbReference type="InterPro" id="IPR011050">
    <property type="entry name" value="Pectin_lyase_fold/virulence"/>
</dbReference>
<accession>A0AAP2DPV7</accession>
<dbReference type="AlphaFoldDB" id="A0AAP2DPV7"/>
<sequence length="524" mass="54707">MKKFIYRMLTAAFIGTAVIMTSCDDEDNKPSAPQIIPDVSELSIIPDATKSFDVTFSAAGKIGQISAEADKGTVTVSDITGEGEATGKAKITYKAPAAAGDDIITITITDGVQQQKTLDVAVSVTQAVPVELAGGDVEGEWGPFKTYHVTGNLTVPAGKSLKVLEGTTIIVDGPYAVTVRGNFYSYGTAENQVLFTVPSAKRTKANIFGGLWGGVLASNATTTEMAVIYTRMEYVGLPGVAGTDIVSTGEVAEGAPTYALYFNNPNGKIVVMNSTFAYSVDVAVQINQGSLLVANNTFILNGQSGGESVNLKSGAVGDIAFNTFYAAATNGVKWSNSGDRTPQNNVNVYNNTAIGCGWRQTKSGRGGSFNLEKGGKGKVYNNMVINSKYGVKFPTGADAPDVANSAVGYNLYFGNNDASVTGFYPTEGSITLGSFETSHDVSGVKNANNPMFVSFDVSTFNVDAAKSSANADFPAAFNLRLQAGSPALNHGKTGFATNFTTLTVDGKQYTVPAPVSYIGAFGSN</sequence>
<evidence type="ECO:0000313" key="2">
    <source>
        <dbReference type="Proteomes" id="UP001319200"/>
    </source>
</evidence>
<reference evidence="1 2" key="1">
    <citation type="submission" date="2021-05" db="EMBL/GenBank/DDBJ databases">
        <title>A Polyphasic approach of four new species of the genus Ohtaekwangia: Ohtaekwangia histidinii sp. nov., Ohtaekwangia cretensis sp. nov., Ohtaekwangia indiensis sp. nov., Ohtaekwangia reichenbachii sp. nov. from diverse environment.</title>
        <authorList>
            <person name="Octaviana S."/>
        </authorList>
    </citation>
    <scope>NUCLEOTIDE SEQUENCE [LARGE SCALE GENOMIC DNA]</scope>
    <source>
        <strain evidence="1 2">PWU4</strain>
    </source>
</reference>
<comment type="caution">
    <text evidence="1">The sequence shown here is derived from an EMBL/GenBank/DDBJ whole genome shotgun (WGS) entry which is preliminary data.</text>
</comment>
<name>A0AAP2DPV7_9BACT</name>
<protein>
    <recommendedName>
        <fullName evidence="3">Right-handed parallel beta-helix repeat-containing protein</fullName>
    </recommendedName>
</protein>
<keyword evidence="2" id="KW-1185">Reference proteome</keyword>
<dbReference type="Proteomes" id="UP001319200">
    <property type="component" value="Unassembled WGS sequence"/>
</dbReference>